<protein>
    <submittedName>
        <fullName evidence="4">Cysteine hydrolase</fullName>
    </submittedName>
</protein>
<dbReference type="PANTHER" id="PTHR43540:SF6">
    <property type="entry name" value="ISOCHORISMATASE-LIKE DOMAIN-CONTAINING PROTEIN"/>
    <property type="match status" value="1"/>
</dbReference>
<keyword evidence="2 4" id="KW-0378">Hydrolase</keyword>
<dbReference type="InterPro" id="IPR050272">
    <property type="entry name" value="Isochorismatase-like_hydrls"/>
</dbReference>
<dbReference type="EMBL" id="JAHQCX010000024">
    <property type="protein sequence ID" value="MBU9728813.1"/>
    <property type="molecule type" value="Genomic_DNA"/>
</dbReference>
<keyword evidence="5" id="KW-1185">Reference proteome</keyword>
<dbReference type="Pfam" id="PF00857">
    <property type="entry name" value="Isochorismatase"/>
    <property type="match status" value="1"/>
</dbReference>
<comment type="caution">
    <text evidence="4">The sequence shown here is derived from an EMBL/GenBank/DDBJ whole genome shotgun (WGS) entry which is preliminary data.</text>
</comment>
<feature type="domain" description="Isochorismatase-like" evidence="3">
    <location>
        <begin position="4"/>
        <end position="165"/>
    </location>
</feature>
<name>A0ABS6KEB0_9FIRM</name>
<dbReference type="InterPro" id="IPR000868">
    <property type="entry name" value="Isochorismatase-like_dom"/>
</dbReference>
<dbReference type="InterPro" id="IPR036380">
    <property type="entry name" value="Isochorismatase-like_sf"/>
</dbReference>
<organism evidence="4 5">
    <name type="scientific">Diplocloster modestus</name>
    <dbReference type="NCBI Taxonomy" id="2850322"/>
    <lineage>
        <taxon>Bacteria</taxon>
        <taxon>Bacillati</taxon>
        <taxon>Bacillota</taxon>
        <taxon>Clostridia</taxon>
        <taxon>Lachnospirales</taxon>
        <taxon>Lachnospiraceae</taxon>
        <taxon>Diplocloster</taxon>
    </lineage>
</organism>
<comment type="similarity">
    <text evidence="1">Belongs to the isochorismatase family.</text>
</comment>
<dbReference type="Gene3D" id="3.40.50.850">
    <property type="entry name" value="Isochorismatase-like"/>
    <property type="match status" value="1"/>
</dbReference>
<evidence type="ECO:0000256" key="2">
    <source>
        <dbReference type="ARBA" id="ARBA00022801"/>
    </source>
</evidence>
<dbReference type="PANTHER" id="PTHR43540">
    <property type="entry name" value="PEROXYUREIDOACRYLATE/UREIDOACRYLATE AMIDOHYDROLASE-RELATED"/>
    <property type="match status" value="1"/>
</dbReference>
<reference evidence="4 5" key="1">
    <citation type="submission" date="2021-06" db="EMBL/GenBank/DDBJ databases">
        <title>Description of novel taxa of the family Lachnospiraceae.</title>
        <authorList>
            <person name="Chaplin A.V."/>
            <person name="Sokolova S.R."/>
            <person name="Pikina A.P."/>
            <person name="Korzhanova M."/>
            <person name="Belova V."/>
            <person name="Korostin D."/>
            <person name="Efimov B.A."/>
        </authorList>
    </citation>
    <scope>NUCLEOTIDE SEQUENCE [LARGE SCALE GENOMIC DNA]</scope>
    <source>
        <strain evidence="4 5">ASD4241</strain>
    </source>
</reference>
<dbReference type="GO" id="GO:0016787">
    <property type="term" value="F:hydrolase activity"/>
    <property type="evidence" value="ECO:0007669"/>
    <property type="project" value="UniProtKB-KW"/>
</dbReference>
<evidence type="ECO:0000256" key="1">
    <source>
        <dbReference type="ARBA" id="ARBA00006336"/>
    </source>
</evidence>
<evidence type="ECO:0000313" key="4">
    <source>
        <dbReference type="EMBL" id="MBU9728813.1"/>
    </source>
</evidence>
<evidence type="ECO:0000313" key="5">
    <source>
        <dbReference type="Proteomes" id="UP001314681"/>
    </source>
</evidence>
<sequence>MNKLLVVVDMQKDFIDGALGTPQAQAIVPGVLEKIRHYHKAGDDIVFTMDTHTQDYLDTQEGRKLPVPHCIKGTAGFELTGELAPYASVVFEKPAFGSLTLAEYASGGEYDQIELIGLCTDICVISNALLLKSYLPESRIMVDSGCCAGVTPESHENALEAMRMCQIEIL</sequence>
<dbReference type="SUPFAM" id="SSF52499">
    <property type="entry name" value="Isochorismatase-like hydrolases"/>
    <property type="match status" value="1"/>
</dbReference>
<gene>
    <name evidence="4" type="ORF">KTH90_22740</name>
</gene>
<evidence type="ECO:0000259" key="3">
    <source>
        <dbReference type="Pfam" id="PF00857"/>
    </source>
</evidence>
<dbReference type="Proteomes" id="UP001314681">
    <property type="component" value="Unassembled WGS sequence"/>
</dbReference>
<proteinExistence type="inferred from homology"/>
<accession>A0ABS6KEB0</accession>
<dbReference type="RefSeq" id="WP_158352279.1">
    <property type="nucleotide sequence ID" value="NZ_JAHQCX010000024.1"/>
</dbReference>
<dbReference type="CDD" id="cd00431">
    <property type="entry name" value="cysteine_hydrolases"/>
    <property type="match status" value="1"/>
</dbReference>